<evidence type="ECO:0000313" key="3">
    <source>
        <dbReference type="Proteomes" id="UP000233837"/>
    </source>
</evidence>
<reference evidence="2 3" key="1">
    <citation type="journal article" date="2016" name="Sci. Rep.">
        <title>The Dendrobium catenatum Lindl. genome sequence provides insights into polysaccharide synthase, floral development and adaptive evolution.</title>
        <authorList>
            <person name="Zhang G.Q."/>
            <person name="Xu Q."/>
            <person name="Bian C."/>
            <person name="Tsai W.C."/>
            <person name="Yeh C.M."/>
            <person name="Liu K.W."/>
            <person name="Yoshida K."/>
            <person name="Zhang L.S."/>
            <person name="Chang S.B."/>
            <person name="Chen F."/>
            <person name="Shi Y."/>
            <person name="Su Y.Y."/>
            <person name="Zhang Y.Q."/>
            <person name="Chen L.J."/>
            <person name="Yin Y."/>
            <person name="Lin M."/>
            <person name="Huang H."/>
            <person name="Deng H."/>
            <person name="Wang Z.W."/>
            <person name="Zhu S.L."/>
            <person name="Zhao X."/>
            <person name="Deng C."/>
            <person name="Niu S.C."/>
            <person name="Huang J."/>
            <person name="Wang M."/>
            <person name="Liu G.H."/>
            <person name="Yang H.J."/>
            <person name="Xiao X.J."/>
            <person name="Hsiao Y.Y."/>
            <person name="Wu W.L."/>
            <person name="Chen Y.Y."/>
            <person name="Mitsuda N."/>
            <person name="Ohme-Takagi M."/>
            <person name="Luo Y.B."/>
            <person name="Van de Peer Y."/>
            <person name="Liu Z.J."/>
        </authorList>
    </citation>
    <scope>NUCLEOTIDE SEQUENCE [LARGE SCALE GENOMIC DNA]</scope>
    <source>
        <tissue evidence="2">The whole plant</tissue>
    </source>
</reference>
<sequence>MKNLLMLQYLKMSFRQASRVFSSSVIRDRPIPWRFQYRSYAKMPDFKDGRLTRNILEEEESLSSQSWRSYIIPTAAVIVLIGAGAFIHYNDEKRAIPKGSERSTGIGKADTNKPAIGGPFKLYDTENHLVTESNLRGNWILLYFGYTSSPDIGPAEVDKMAKAIDILEFQHNIKVKPVYITIDPQRDSPDQLQAYLSEFDSRIIGLTGPISSVRQIAHEYRVFFKKVDEEGQDYLVECSHNMYLLDPNMDTVRSFGAEYDASQLADGILYEVKKATR</sequence>
<dbReference type="Gene3D" id="3.40.30.10">
    <property type="entry name" value="Glutaredoxin"/>
    <property type="match status" value="1"/>
</dbReference>
<gene>
    <name evidence="2" type="primary">HCC2</name>
    <name evidence="2" type="ORF">MA16_Dca014035</name>
</gene>
<evidence type="ECO:0000313" key="2">
    <source>
        <dbReference type="EMBL" id="PKU81152.1"/>
    </source>
</evidence>
<keyword evidence="3" id="KW-1185">Reference proteome</keyword>
<dbReference type="AlphaFoldDB" id="A0A2I0WZQ7"/>
<dbReference type="PANTHER" id="PTHR12151:SF1">
    <property type="entry name" value="PROTEIN SCO1 HOMOLOG 2, MITOCHONDRIAL"/>
    <property type="match status" value="1"/>
</dbReference>
<organism evidence="2 3">
    <name type="scientific">Dendrobium catenatum</name>
    <dbReference type="NCBI Taxonomy" id="906689"/>
    <lineage>
        <taxon>Eukaryota</taxon>
        <taxon>Viridiplantae</taxon>
        <taxon>Streptophyta</taxon>
        <taxon>Embryophyta</taxon>
        <taxon>Tracheophyta</taxon>
        <taxon>Spermatophyta</taxon>
        <taxon>Magnoliopsida</taxon>
        <taxon>Liliopsida</taxon>
        <taxon>Asparagales</taxon>
        <taxon>Orchidaceae</taxon>
        <taxon>Epidendroideae</taxon>
        <taxon>Malaxideae</taxon>
        <taxon>Dendrobiinae</taxon>
        <taxon>Dendrobium</taxon>
    </lineage>
</organism>
<dbReference type="FunFam" id="3.40.30.10:FF:000013">
    <property type="entry name" value="Blast:Protein SCO1 homolog, mitochondrial"/>
    <property type="match status" value="1"/>
</dbReference>
<dbReference type="STRING" id="906689.A0A2I0WZQ7"/>
<name>A0A2I0WZQ7_9ASPA</name>
<dbReference type="GO" id="GO:0033617">
    <property type="term" value="P:mitochondrial respiratory chain complex IV assembly"/>
    <property type="evidence" value="ECO:0007669"/>
    <property type="project" value="TreeGrafter"/>
</dbReference>
<reference evidence="2 3" key="2">
    <citation type="journal article" date="2017" name="Nature">
        <title>The Apostasia genome and the evolution of orchids.</title>
        <authorList>
            <person name="Zhang G.Q."/>
            <person name="Liu K.W."/>
            <person name="Li Z."/>
            <person name="Lohaus R."/>
            <person name="Hsiao Y.Y."/>
            <person name="Niu S.C."/>
            <person name="Wang J.Y."/>
            <person name="Lin Y.C."/>
            <person name="Xu Q."/>
            <person name="Chen L.J."/>
            <person name="Yoshida K."/>
            <person name="Fujiwara S."/>
            <person name="Wang Z.W."/>
            <person name="Zhang Y.Q."/>
            <person name="Mitsuda N."/>
            <person name="Wang M."/>
            <person name="Liu G.H."/>
            <person name="Pecoraro L."/>
            <person name="Huang H.X."/>
            <person name="Xiao X.J."/>
            <person name="Lin M."/>
            <person name="Wu X.Y."/>
            <person name="Wu W.L."/>
            <person name="Chen Y.Y."/>
            <person name="Chang S.B."/>
            <person name="Sakamoto S."/>
            <person name="Ohme-Takagi M."/>
            <person name="Yagi M."/>
            <person name="Zeng S.J."/>
            <person name="Shen C.Y."/>
            <person name="Yeh C.M."/>
            <person name="Luo Y.B."/>
            <person name="Tsai W.C."/>
            <person name="Van de Peer Y."/>
            <person name="Liu Z.J."/>
        </authorList>
    </citation>
    <scope>NUCLEOTIDE SEQUENCE [LARGE SCALE GENOMIC DNA]</scope>
    <source>
        <tissue evidence="2">The whole plant</tissue>
    </source>
</reference>
<dbReference type="PANTHER" id="PTHR12151">
    <property type="entry name" value="ELECTRON TRANSPORT PROTIN SCO1/SENC FAMILY MEMBER"/>
    <property type="match status" value="1"/>
</dbReference>
<comment type="similarity">
    <text evidence="1">Belongs to the SCO1/2 family.</text>
</comment>
<dbReference type="OrthoDB" id="270009at2759"/>
<accession>A0A2I0WZQ7</accession>
<dbReference type="SUPFAM" id="SSF52833">
    <property type="entry name" value="Thioredoxin-like"/>
    <property type="match status" value="1"/>
</dbReference>
<dbReference type="InterPro" id="IPR003782">
    <property type="entry name" value="SCO1/SenC"/>
</dbReference>
<proteinExistence type="inferred from homology"/>
<protein>
    <submittedName>
        <fullName evidence="2">Protein SCO1 like 2, mitochondrial</fullName>
    </submittedName>
</protein>
<dbReference type="EMBL" id="KZ502280">
    <property type="protein sequence ID" value="PKU81152.1"/>
    <property type="molecule type" value="Genomic_DNA"/>
</dbReference>
<dbReference type="InterPro" id="IPR036249">
    <property type="entry name" value="Thioredoxin-like_sf"/>
</dbReference>
<dbReference type="CDD" id="cd02968">
    <property type="entry name" value="SCO"/>
    <property type="match status" value="1"/>
</dbReference>
<dbReference type="Proteomes" id="UP000233837">
    <property type="component" value="Unassembled WGS sequence"/>
</dbReference>
<evidence type="ECO:0000256" key="1">
    <source>
        <dbReference type="ARBA" id="ARBA00010996"/>
    </source>
</evidence>
<dbReference type="Pfam" id="PF02630">
    <property type="entry name" value="SCO1-SenC"/>
    <property type="match status" value="1"/>
</dbReference>
<dbReference type="GO" id="GO:0005739">
    <property type="term" value="C:mitochondrion"/>
    <property type="evidence" value="ECO:0007669"/>
    <property type="project" value="GOC"/>
</dbReference>